<dbReference type="EMBL" id="JACHMN010000002">
    <property type="protein sequence ID" value="MBB5868948.1"/>
    <property type="molecule type" value="Genomic_DNA"/>
</dbReference>
<dbReference type="InterPro" id="IPR009057">
    <property type="entry name" value="Homeodomain-like_sf"/>
</dbReference>
<evidence type="ECO:0000256" key="1">
    <source>
        <dbReference type="ARBA" id="ARBA00023125"/>
    </source>
</evidence>
<proteinExistence type="predicted"/>
<protein>
    <submittedName>
        <fullName evidence="4">DNA-binding transcriptional regulator YbjK</fullName>
    </submittedName>
</protein>
<feature type="domain" description="HTH tetR-type" evidence="3">
    <location>
        <begin position="2"/>
        <end position="62"/>
    </location>
</feature>
<dbReference type="InterPro" id="IPR001647">
    <property type="entry name" value="HTH_TetR"/>
</dbReference>
<evidence type="ECO:0000313" key="5">
    <source>
        <dbReference type="Proteomes" id="UP000587527"/>
    </source>
</evidence>
<feature type="DNA-binding region" description="H-T-H motif" evidence="2">
    <location>
        <begin position="25"/>
        <end position="44"/>
    </location>
</feature>
<reference evidence="4 5" key="1">
    <citation type="submission" date="2020-08" db="EMBL/GenBank/DDBJ databases">
        <title>Sequencing the genomes of 1000 actinobacteria strains.</title>
        <authorList>
            <person name="Klenk H.-P."/>
        </authorList>
    </citation>
    <scope>NUCLEOTIDE SEQUENCE [LARGE SCALE GENOMIC DNA]</scope>
    <source>
        <strain evidence="4 5">DSM 45362</strain>
    </source>
</reference>
<accession>A0A841BNI3</accession>
<organism evidence="4 5">
    <name type="scientific">Allocatelliglobosispora scoriae</name>
    <dbReference type="NCBI Taxonomy" id="643052"/>
    <lineage>
        <taxon>Bacteria</taxon>
        <taxon>Bacillati</taxon>
        <taxon>Actinomycetota</taxon>
        <taxon>Actinomycetes</taxon>
        <taxon>Micromonosporales</taxon>
        <taxon>Micromonosporaceae</taxon>
        <taxon>Allocatelliglobosispora</taxon>
    </lineage>
</organism>
<dbReference type="Gene3D" id="1.10.357.10">
    <property type="entry name" value="Tetracycline Repressor, domain 2"/>
    <property type="match status" value="1"/>
</dbReference>
<evidence type="ECO:0000313" key="4">
    <source>
        <dbReference type="EMBL" id="MBB5868948.1"/>
    </source>
</evidence>
<keyword evidence="5" id="KW-1185">Reference proteome</keyword>
<dbReference type="PROSITE" id="PS50977">
    <property type="entry name" value="HTH_TETR_2"/>
    <property type="match status" value="1"/>
</dbReference>
<gene>
    <name evidence="4" type="ORF">F4553_002327</name>
</gene>
<evidence type="ECO:0000256" key="2">
    <source>
        <dbReference type="PROSITE-ProRule" id="PRU00335"/>
    </source>
</evidence>
<dbReference type="InterPro" id="IPR041583">
    <property type="entry name" value="TetR_C_31"/>
</dbReference>
<dbReference type="Pfam" id="PF17940">
    <property type="entry name" value="TetR_C_31"/>
    <property type="match status" value="1"/>
</dbReference>
<dbReference type="AlphaFoldDB" id="A0A841BNI3"/>
<sequence>MTSREELILDAAIAVLGQQGARLLTHRAVDTEAGLPQGSTSNLFRTREALIGGVIERFAARERAVWEMIVSLAPPADADQLAMALSTFVSRATGADRALTLARYGIFMEAAWRPRLQHHLAATAAGIQVWAGAWLRAVGSADPDGHCRMLMFQLDGIMLHQVAFPDPAFDAYAEVSRLVRVLIPDPVSDRPGPAESTAG</sequence>
<dbReference type="GO" id="GO:0003677">
    <property type="term" value="F:DNA binding"/>
    <property type="evidence" value="ECO:0007669"/>
    <property type="project" value="UniProtKB-UniRule"/>
</dbReference>
<dbReference type="Proteomes" id="UP000587527">
    <property type="component" value="Unassembled WGS sequence"/>
</dbReference>
<keyword evidence="1 2" id="KW-0238">DNA-binding</keyword>
<dbReference type="SUPFAM" id="SSF46689">
    <property type="entry name" value="Homeodomain-like"/>
    <property type="match status" value="1"/>
</dbReference>
<evidence type="ECO:0000259" key="3">
    <source>
        <dbReference type="PROSITE" id="PS50977"/>
    </source>
</evidence>
<name>A0A841BNI3_9ACTN</name>
<dbReference type="RefSeq" id="WP_184835258.1">
    <property type="nucleotide sequence ID" value="NZ_JACHMN010000002.1"/>
</dbReference>
<comment type="caution">
    <text evidence="4">The sequence shown here is derived from an EMBL/GenBank/DDBJ whole genome shotgun (WGS) entry which is preliminary data.</text>
</comment>